<dbReference type="Gene3D" id="3.90.660.10">
    <property type="match status" value="1"/>
</dbReference>
<evidence type="ECO:0000313" key="4">
    <source>
        <dbReference type="Proteomes" id="UP000249757"/>
    </source>
</evidence>
<feature type="domain" description="Amine oxidase" evidence="2">
    <location>
        <begin position="162"/>
        <end position="654"/>
    </location>
</feature>
<protein>
    <submittedName>
        <fullName evidence="3">L-amino acid oxidase</fullName>
    </submittedName>
</protein>
<dbReference type="GO" id="GO:0009063">
    <property type="term" value="P:amino acid catabolic process"/>
    <property type="evidence" value="ECO:0007669"/>
    <property type="project" value="TreeGrafter"/>
</dbReference>
<keyword evidence="4" id="KW-1185">Reference proteome</keyword>
<name>A0A922NQ92_9PLEO</name>
<proteinExistence type="predicted"/>
<feature type="region of interest" description="Disordered" evidence="1">
    <location>
        <begin position="18"/>
        <end position="40"/>
    </location>
</feature>
<evidence type="ECO:0000259" key="2">
    <source>
        <dbReference type="Pfam" id="PF01593"/>
    </source>
</evidence>
<organism evidence="3 4">
    <name type="scientific">Pyrenophora tritici-repentis</name>
    <dbReference type="NCBI Taxonomy" id="45151"/>
    <lineage>
        <taxon>Eukaryota</taxon>
        <taxon>Fungi</taxon>
        <taxon>Dikarya</taxon>
        <taxon>Ascomycota</taxon>
        <taxon>Pezizomycotina</taxon>
        <taxon>Dothideomycetes</taxon>
        <taxon>Pleosporomycetidae</taxon>
        <taxon>Pleosporales</taxon>
        <taxon>Pleosporineae</taxon>
        <taxon>Pleosporaceae</taxon>
        <taxon>Pyrenophora</taxon>
    </lineage>
</organism>
<accession>A0A922NQ92</accession>
<dbReference type="OrthoDB" id="7777654at2759"/>
<dbReference type="Pfam" id="PF01593">
    <property type="entry name" value="Amino_oxidase"/>
    <property type="match status" value="1"/>
</dbReference>
<dbReference type="InterPro" id="IPR050281">
    <property type="entry name" value="Flavin_monoamine_oxidase"/>
</dbReference>
<feature type="region of interest" description="Disordered" evidence="1">
    <location>
        <begin position="84"/>
        <end position="108"/>
    </location>
</feature>
<gene>
    <name evidence="3" type="ORF">Ptr86124_000366</name>
</gene>
<dbReference type="PANTHER" id="PTHR10742:SF342">
    <property type="entry name" value="AMINE OXIDASE"/>
    <property type="match status" value="1"/>
</dbReference>
<comment type="caution">
    <text evidence="3">The sequence shown here is derived from an EMBL/GenBank/DDBJ whole genome shotgun (WGS) entry which is preliminary data.</text>
</comment>
<dbReference type="InterPro" id="IPR036188">
    <property type="entry name" value="FAD/NAD-bd_sf"/>
</dbReference>
<dbReference type="SUPFAM" id="SSF51905">
    <property type="entry name" value="FAD/NAD(P)-binding domain"/>
    <property type="match status" value="1"/>
</dbReference>
<dbReference type="InterPro" id="IPR002937">
    <property type="entry name" value="Amino_oxidase"/>
</dbReference>
<evidence type="ECO:0000256" key="1">
    <source>
        <dbReference type="SAM" id="MobiDB-lite"/>
    </source>
</evidence>
<dbReference type="AlphaFoldDB" id="A0A922NQ92"/>
<dbReference type="GO" id="GO:0001716">
    <property type="term" value="F:L-amino-acid oxidase activity"/>
    <property type="evidence" value="ECO:0007669"/>
    <property type="project" value="TreeGrafter"/>
</dbReference>
<dbReference type="Gene3D" id="3.50.50.60">
    <property type="entry name" value="FAD/NAD(P)-binding domain"/>
    <property type="match status" value="1"/>
</dbReference>
<dbReference type="PANTHER" id="PTHR10742">
    <property type="entry name" value="FLAVIN MONOAMINE OXIDASE"/>
    <property type="match status" value="1"/>
</dbReference>
<dbReference type="Gene3D" id="1.20.1440.240">
    <property type="match status" value="1"/>
</dbReference>
<dbReference type="Proteomes" id="UP000249757">
    <property type="component" value="Unassembled WGS sequence"/>
</dbReference>
<evidence type="ECO:0000313" key="3">
    <source>
        <dbReference type="EMBL" id="KAI1519998.1"/>
    </source>
</evidence>
<dbReference type="EMBL" id="NRDI02000001">
    <property type="protein sequence ID" value="KAI1519998.1"/>
    <property type="molecule type" value="Genomic_DNA"/>
</dbReference>
<reference evidence="4" key="1">
    <citation type="journal article" date="2022" name="Microb. Genom.">
        <title>A global pangenome for the wheat fungal pathogen Pyrenophora tritici-repentis and prediction of effector protein structural homology.</title>
        <authorList>
            <person name="Moolhuijzen P.M."/>
            <person name="See P.T."/>
            <person name="Shi G."/>
            <person name="Powell H.R."/>
            <person name="Cockram J."/>
            <person name="Jorgensen L.N."/>
            <person name="Benslimane H."/>
            <person name="Strelkov S.E."/>
            <person name="Turner J."/>
            <person name="Liu Z."/>
            <person name="Moffat C.S."/>
        </authorList>
    </citation>
    <scope>NUCLEOTIDE SEQUENCE [LARGE SCALE GENOMIC DNA]</scope>
</reference>
<sequence length="726" mass="80873">MMPVQPSATIIPYAAATHDDRGSSYPDDMPPDPLALPSASRTSRSLPIVTNMVSPSTTAADCSFRSKWASRLIRENIFHELTNLTKRTDHGQRKQSRSSATSQAEYPPFSAPHLSDLFDTIPTGPFDLPKDVVQDYYRVSSVKPDDLSAKHRICIVGAGITGLFIAMILDSLKIPGLEYDILEASDRTGGRIYTHYFSDIPHDYYDIGAMRFPDINIMKSTFKLFKQLNLPVIPYFLDQQSGSVKCPTMYNGITLIDGEPRGSDPFRVGEANGGSVPDANVDDVNKLLNGVYEPFKKAMAADFEEGFKHLMKYDSYTTREMLKNPPPPSKNGLTPLKSLDFFSVQWLETNNTATGLFDKAFSEAAMDSFDFAGPKKEDIKWYCIDGGSSVLIQTMVKTIKQPVQHGKRVQKYTQNSKTKEITVSVAGEPEGARLPYSSVFNTTSLPCLQRIDSTSLDLHPSQKDAIRSLHYDDSAKVAMKFSYPWWITKCGIRSGGEATTDTPLRTCVYPSYNVHDPQDQSATLICSYTWAQDATRIGSLIARYDNELRDLMLDNLARVHLKSFQQQAPTSYHGLTTLDEVRQIIGDAYISHHAWSWSHDPFTSGAFALFGPGKFSNLYPYLTRPAADSRFHICGEASSGHHGWIGGSLDSALASVHKFLRRFDMWEKQRELKDLWDMPPEVEDGVDGTLHLQVALGMIPTSGVVLRNIVRPAHNENRATRGCVVS</sequence>
<dbReference type="SUPFAM" id="SSF54373">
    <property type="entry name" value="FAD-linked reductases, C-terminal domain"/>
    <property type="match status" value="1"/>
</dbReference>